<dbReference type="GO" id="GO:0005975">
    <property type="term" value="P:carbohydrate metabolic process"/>
    <property type="evidence" value="ECO:0007669"/>
    <property type="project" value="InterPro"/>
</dbReference>
<accession>A0A059CRP2</accession>
<keyword evidence="3 6" id="KW-0378">Hydrolase</keyword>
<evidence type="ECO:0000256" key="5">
    <source>
        <dbReference type="ARBA" id="ARBA00023295"/>
    </source>
</evidence>
<dbReference type="InParanoid" id="A0A059CRP2"/>
<dbReference type="PANTHER" id="PTHR11177">
    <property type="entry name" value="CHITINASE"/>
    <property type="match status" value="1"/>
</dbReference>
<organism evidence="9">
    <name type="scientific">Eucalyptus grandis</name>
    <name type="common">Flooded gum</name>
    <dbReference type="NCBI Taxonomy" id="71139"/>
    <lineage>
        <taxon>Eukaryota</taxon>
        <taxon>Viridiplantae</taxon>
        <taxon>Streptophyta</taxon>
        <taxon>Embryophyta</taxon>
        <taxon>Tracheophyta</taxon>
        <taxon>Spermatophyta</taxon>
        <taxon>Magnoliopsida</taxon>
        <taxon>eudicotyledons</taxon>
        <taxon>Gunneridae</taxon>
        <taxon>Pentapetalae</taxon>
        <taxon>rosids</taxon>
        <taxon>malvids</taxon>
        <taxon>Myrtales</taxon>
        <taxon>Myrtaceae</taxon>
        <taxon>Myrtoideae</taxon>
        <taxon>Eucalypteae</taxon>
        <taxon>Eucalyptus</taxon>
    </lineage>
</organism>
<dbReference type="GO" id="GO:0005576">
    <property type="term" value="C:extracellular region"/>
    <property type="evidence" value="ECO:0000318"/>
    <property type="project" value="GO_Central"/>
</dbReference>
<evidence type="ECO:0000256" key="4">
    <source>
        <dbReference type="ARBA" id="ARBA00023180"/>
    </source>
</evidence>
<dbReference type="SUPFAM" id="SSF51445">
    <property type="entry name" value="(Trans)glycosidases"/>
    <property type="match status" value="1"/>
</dbReference>
<evidence type="ECO:0000313" key="9">
    <source>
        <dbReference type="EMBL" id="KCW80610.1"/>
    </source>
</evidence>
<dbReference type="InterPro" id="IPR029070">
    <property type="entry name" value="Chitinase_insertion_sf"/>
</dbReference>
<keyword evidence="5 6" id="KW-0326">Glycosidase</keyword>
<evidence type="ECO:0000256" key="3">
    <source>
        <dbReference type="ARBA" id="ARBA00022801"/>
    </source>
</evidence>
<reference evidence="9" key="1">
    <citation type="submission" date="2013-07" db="EMBL/GenBank/DDBJ databases">
        <title>The genome of Eucalyptus grandis.</title>
        <authorList>
            <person name="Schmutz J."/>
            <person name="Hayes R."/>
            <person name="Myburg A."/>
            <person name="Tuskan G."/>
            <person name="Grattapaglia D."/>
            <person name="Rokhsar D.S."/>
        </authorList>
    </citation>
    <scope>NUCLEOTIDE SEQUENCE</scope>
    <source>
        <tissue evidence="9">Leaf extractions</tissue>
    </source>
</reference>
<dbReference type="eggNOG" id="KOG2806">
    <property type="taxonomic scope" value="Eukaryota"/>
</dbReference>
<keyword evidence="2 7" id="KW-0732">Signal</keyword>
<feature type="chain" id="PRO_5001575481" description="GH18 domain-containing protein" evidence="7">
    <location>
        <begin position="27"/>
        <end position="393"/>
    </location>
</feature>
<sequence length="393" mass="44113">MASLRIILSLLLLAALGIIARCGASAGPELEPQKPVYQVYHPSVPALPSRAIKAAYWPSDAELHASSIDTLYFTHIYYAFLLPDPTTFRLNVTASDQTKLPGLTGMLQKRKPAVKTLLSIGGGRSDPNVFSRMVNSSETRTAFIKSTIEVARKYGFDGVDLDWEYPADEQDMSNLALLYKEWRKALDKESKRSGKIRLLLTSAVYYASGFQVYGTPRSYPSQAIRKYVDWVSPMCFDYHGSWENFTGEHSALYDPKSNISTSYGISSWIRAGVPRRKLVMGLPLYGRTWTLQNPNVTGVGAPAVGIGPGNGTLTYKQIVEFNVQNHTTVKFNKELVSYYSYVGVSWIGYDDVRSVRRKVRYARSQRLGGYFFWALGQDKNWIISRQGTNKITF</sequence>
<dbReference type="Gene3D" id="3.10.50.10">
    <property type="match status" value="1"/>
</dbReference>
<name>A0A059CRP2_EUCGR</name>
<dbReference type="InterPro" id="IPR001223">
    <property type="entry name" value="Glyco_hydro18_cat"/>
</dbReference>
<dbReference type="Gramene" id="KCW80610">
    <property type="protein sequence ID" value="KCW80610"/>
    <property type="gene ID" value="EUGRSUZ_C01977"/>
</dbReference>
<dbReference type="Gene3D" id="3.20.20.80">
    <property type="entry name" value="Glycosidases"/>
    <property type="match status" value="1"/>
</dbReference>
<feature type="domain" description="GH18" evidence="8">
    <location>
        <begin position="51"/>
        <end position="393"/>
    </location>
</feature>
<dbReference type="InterPro" id="IPR011583">
    <property type="entry name" value="Chitinase_II/V-like_cat"/>
</dbReference>
<protein>
    <recommendedName>
        <fullName evidence="8">GH18 domain-containing protein</fullName>
    </recommendedName>
</protein>
<dbReference type="PROSITE" id="PS01095">
    <property type="entry name" value="GH18_1"/>
    <property type="match status" value="1"/>
</dbReference>
<evidence type="ECO:0000256" key="7">
    <source>
        <dbReference type="SAM" id="SignalP"/>
    </source>
</evidence>
<keyword evidence="4" id="KW-0325">Glycoprotein</keyword>
<dbReference type="FunFam" id="3.10.50.10:FF:000003">
    <property type="entry name" value="Class V chitinase CHIT5b"/>
    <property type="match status" value="1"/>
</dbReference>
<dbReference type="InterPro" id="IPR001579">
    <property type="entry name" value="Glyco_hydro_18_chit_AS"/>
</dbReference>
<dbReference type="GO" id="GO:0004568">
    <property type="term" value="F:chitinase activity"/>
    <property type="evidence" value="ECO:0000318"/>
    <property type="project" value="GO_Central"/>
</dbReference>
<dbReference type="SUPFAM" id="SSF54556">
    <property type="entry name" value="Chitinase insertion domain"/>
    <property type="match status" value="1"/>
</dbReference>
<dbReference type="PANTHER" id="PTHR11177:SF317">
    <property type="entry name" value="CHITINASE 12-RELATED"/>
    <property type="match status" value="1"/>
</dbReference>
<gene>
    <name evidence="9" type="ORF">EUGRSUZ_C01977</name>
</gene>
<dbReference type="EMBL" id="KK198755">
    <property type="protein sequence ID" value="KCW80610.1"/>
    <property type="molecule type" value="Genomic_DNA"/>
</dbReference>
<evidence type="ECO:0000256" key="2">
    <source>
        <dbReference type="ARBA" id="ARBA00022729"/>
    </source>
</evidence>
<feature type="signal peptide" evidence="7">
    <location>
        <begin position="1"/>
        <end position="26"/>
    </location>
</feature>
<dbReference type="Pfam" id="PF00704">
    <property type="entry name" value="Glyco_hydro_18"/>
    <property type="match status" value="1"/>
</dbReference>
<proteinExistence type="inferred from homology"/>
<evidence type="ECO:0000259" key="8">
    <source>
        <dbReference type="PROSITE" id="PS51910"/>
    </source>
</evidence>
<comment type="similarity">
    <text evidence="1">Belongs to the glycosyl hydrolase 18 family. Chitinase class V subfamily.</text>
</comment>
<dbReference type="GO" id="GO:0008061">
    <property type="term" value="F:chitin binding"/>
    <property type="evidence" value="ECO:0007669"/>
    <property type="project" value="InterPro"/>
</dbReference>
<dbReference type="PROSITE" id="PS51910">
    <property type="entry name" value="GH18_2"/>
    <property type="match status" value="1"/>
</dbReference>
<dbReference type="SMART" id="SM00636">
    <property type="entry name" value="Glyco_18"/>
    <property type="match status" value="1"/>
</dbReference>
<dbReference type="CDD" id="cd02879">
    <property type="entry name" value="GH18_plant_chitinase_class_V"/>
    <property type="match status" value="1"/>
</dbReference>
<dbReference type="InterPro" id="IPR017853">
    <property type="entry name" value="GH"/>
</dbReference>
<dbReference type="GO" id="GO:0006032">
    <property type="term" value="P:chitin catabolic process"/>
    <property type="evidence" value="ECO:0000318"/>
    <property type="project" value="GO_Central"/>
</dbReference>
<dbReference type="AlphaFoldDB" id="A0A059CRP2"/>
<dbReference type="STRING" id="71139.A0A059CRP2"/>
<dbReference type="InterPro" id="IPR050314">
    <property type="entry name" value="Glycosyl_Hydrlase_18"/>
</dbReference>
<dbReference type="OMA" id="NWNLMAF"/>
<evidence type="ECO:0000256" key="6">
    <source>
        <dbReference type="RuleBase" id="RU000489"/>
    </source>
</evidence>
<evidence type="ECO:0000256" key="1">
    <source>
        <dbReference type="ARBA" id="ARBA00008682"/>
    </source>
</evidence>